<evidence type="ECO:0000313" key="2">
    <source>
        <dbReference type="EMBL" id="QYM94289.1"/>
    </source>
</evidence>
<proteinExistence type="predicted"/>
<accession>A0AAE7D1R0</accession>
<sequence length="69" mass="7920">MAWLSIKMIGLYRSLAPDSIRGRCRYKPTCSAYAISVIRRHGFLKGWKLALERISRCRPPYGGRDLPPL</sequence>
<keyword evidence="4" id="KW-1185">Reference proteome</keyword>
<evidence type="ECO:0000313" key="1">
    <source>
        <dbReference type="EMBL" id="QIZ53229.1"/>
    </source>
</evidence>
<dbReference type="EMBL" id="CP033622">
    <property type="protein sequence ID" value="QIZ53229.1"/>
    <property type="molecule type" value="Genomic_DNA"/>
</dbReference>
<protein>
    <submittedName>
        <fullName evidence="1">Membrane protein insertion efficiency factor YidD</fullName>
    </submittedName>
</protein>
<dbReference type="EMBL" id="CP040817">
    <property type="protein sequence ID" value="QYM94289.1"/>
    <property type="molecule type" value="Genomic_DNA"/>
</dbReference>
<dbReference type="PANTHER" id="PTHR33383:SF1">
    <property type="entry name" value="MEMBRANE PROTEIN INSERTION EFFICIENCY FACTOR-RELATED"/>
    <property type="match status" value="1"/>
</dbReference>
<dbReference type="Proteomes" id="UP000500801">
    <property type="component" value="Chromosome"/>
</dbReference>
<dbReference type="AlphaFoldDB" id="A0AAE7D1R0"/>
<reference evidence="2 4" key="2">
    <citation type="submission" date="2019-06" db="EMBL/GenBank/DDBJ databases">
        <title>Complete genome of Dickeya zeae PL65.</title>
        <authorList>
            <person name="Boluk G."/>
            <person name="Arif M."/>
        </authorList>
    </citation>
    <scope>NUCLEOTIDE SEQUENCE [LARGE SCALE GENOMIC DNA]</scope>
    <source>
        <strain evidence="2 4">PL65</strain>
    </source>
</reference>
<reference evidence="1 3" key="1">
    <citation type="submission" date="2018-11" db="EMBL/GenBank/DDBJ databases">
        <title>Complete genome sequence of Dickeya zeae strain CE1 infecting Canna edulis Ker-Gawl. in China.</title>
        <authorList>
            <person name="Zhang J."/>
            <person name="Lin B."/>
            <person name="Shen H."/>
            <person name="Jiang S."/>
            <person name="Pu X."/>
            <person name="Sun D."/>
        </authorList>
    </citation>
    <scope>NUCLEOTIDE SEQUENCE [LARGE SCALE GENOMIC DNA]</scope>
    <source>
        <strain evidence="1 3">CE1</strain>
    </source>
</reference>
<dbReference type="Proteomes" id="UP000824976">
    <property type="component" value="Chromosome"/>
</dbReference>
<dbReference type="InterPro" id="IPR002696">
    <property type="entry name" value="Membr_insert_effic_factor_YidD"/>
</dbReference>
<gene>
    <name evidence="1" type="primary">yidD</name>
    <name evidence="1" type="ORF">DWG24_11765</name>
    <name evidence="2" type="ORF">FGI21_04660</name>
</gene>
<dbReference type="PANTHER" id="PTHR33383">
    <property type="entry name" value="MEMBRANE PROTEIN INSERTION EFFICIENCY FACTOR-RELATED"/>
    <property type="match status" value="1"/>
</dbReference>
<name>A0AAE7D1R0_9GAMM</name>
<organism evidence="1 3">
    <name type="scientific">Dickeya zeae</name>
    <dbReference type="NCBI Taxonomy" id="204042"/>
    <lineage>
        <taxon>Bacteria</taxon>
        <taxon>Pseudomonadati</taxon>
        <taxon>Pseudomonadota</taxon>
        <taxon>Gammaproteobacteria</taxon>
        <taxon>Enterobacterales</taxon>
        <taxon>Pectobacteriaceae</taxon>
        <taxon>Dickeya</taxon>
    </lineage>
</organism>
<dbReference type="Pfam" id="PF01809">
    <property type="entry name" value="YidD"/>
    <property type="match status" value="1"/>
</dbReference>
<evidence type="ECO:0000313" key="4">
    <source>
        <dbReference type="Proteomes" id="UP000824976"/>
    </source>
</evidence>
<evidence type="ECO:0000313" key="3">
    <source>
        <dbReference type="Proteomes" id="UP000500801"/>
    </source>
</evidence>
<dbReference type="SMART" id="SM01234">
    <property type="entry name" value="Haemolytic"/>
    <property type="match status" value="1"/>
</dbReference>
<dbReference type="NCBIfam" id="TIGR00278">
    <property type="entry name" value="membrane protein insertion efficiency factor YidD"/>
    <property type="match status" value="1"/>
</dbReference>